<evidence type="ECO:0000313" key="1">
    <source>
        <dbReference type="EMBL" id="GIJ28725.1"/>
    </source>
</evidence>
<accession>A0ABQ4JGZ2</accession>
<protein>
    <submittedName>
        <fullName evidence="1">Uncharacterized protein</fullName>
    </submittedName>
</protein>
<proteinExistence type="predicted"/>
<evidence type="ECO:0000313" key="2">
    <source>
        <dbReference type="Proteomes" id="UP000653076"/>
    </source>
</evidence>
<comment type="caution">
    <text evidence="1">The sequence shown here is derived from an EMBL/GenBank/DDBJ whole genome shotgun (WGS) entry which is preliminary data.</text>
</comment>
<dbReference type="Proteomes" id="UP000653076">
    <property type="component" value="Unassembled WGS sequence"/>
</dbReference>
<organism evidence="1 2">
    <name type="scientific">Micromonospora qiuiae</name>
    <dbReference type="NCBI Taxonomy" id="502268"/>
    <lineage>
        <taxon>Bacteria</taxon>
        <taxon>Bacillati</taxon>
        <taxon>Actinomycetota</taxon>
        <taxon>Actinomycetes</taxon>
        <taxon>Micromonosporales</taxon>
        <taxon>Micromonosporaceae</taxon>
        <taxon>Micromonospora</taxon>
    </lineage>
</organism>
<gene>
    <name evidence="1" type="ORF">Vqi01_38870</name>
</gene>
<keyword evidence="2" id="KW-1185">Reference proteome</keyword>
<name>A0ABQ4JGZ2_9ACTN</name>
<reference evidence="1 2" key="1">
    <citation type="submission" date="2021-01" db="EMBL/GenBank/DDBJ databases">
        <title>Whole genome shotgun sequence of Verrucosispora qiuiae NBRC 106684.</title>
        <authorList>
            <person name="Komaki H."/>
            <person name="Tamura T."/>
        </authorList>
    </citation>
    <scope>NUCLEOTIDE SEQUENCE [LARGE SCALE GENOMIC DNA]</scope>
    <source>
        <strain evidence="1 2">NBRC 106684</strain>
    </source>
</reference>
<sequence>MLVGQVQHGEDAGLVEADAVLQHLGPGLIEDLWHGRTLQGRRAARNGLLAVAQLSDEQHRSQVEVVSEWIRRGPRGGW</sequence>
<dbReference type="EMBL" id="BOPC01000053">
    <property type="protein sequence ID" value="GIJ28725.1"/>
    <property type="molecule type" value="Genomic_DNA"/>
</dbReference>